<accession>I0K6B3</accession>
<proteinExistence type="predicted"/>
<keyword evidence="1" id="KW-0812">Transmembrane</keyword>
<sequence length="104" mass="11202">MNTFALSLAAMGLSVGVWLLVRLGYTYLPPSWDDKPFQVGLLLYLVALLVTGWAIVRAVGFLAQQIPNWGRGLLAVALSLVAGLVALAAFMLIYGEGMQGYSDR</sequence>
<keyword evidence="1" id="KW-1133">Transmembrane helix</keyword>
<evidence type="ECO:0000313" key="3">
    <source>
        <dbReference type="Proteomes" id="UP000011058"/>
    </source>
</evidence>
<dbReference type="HOGENOM" id="CLU_2245946_0_0_10"/>
<dbReference type="KEGG" id="fae:FAES_1656"/>
<dbReference type="EMBL" id="HE796683">
    <property type="protein sequence ID" value="CCG99666.1"/>
    <property type="molecule type" value="Genomic_DNA"/>
</dbReference>
<dbReference type="eggNOG" id="ENOG502ZRJG">
    <property type="taxonomic scope" value="Bacteria"/>
</dbReference>
<evidence type="ECO:0000256" key="1">
    <source>
        <dbReference type="SAM" id="Phobius"/>
    </source>
</evidence>
<dbReference type="RefSeq" id="WP_015330765.1">
    <property type="nucleotide sequence ID" value="NC_020054.1"/>
</dbReference>
<dbReference type="OrthoDB" id="963227at2"/>
<evidence type="ECO:0000313" key="2">
    <source>
        <dbReference type="EMBL" id="CCG99666.1"/>
    </source>
</evidence>
<organism evidence="2 3">
    <name type="scientific">Fibrella aestuarina BUZ 2</name>
    <dbReference type="NCBI Taxonomy" id="1166018"/>
    <lineage>
        <taxon>Bacteria</taxon>
        <taxon>Pseudomonadati</taxon>
        <taxon>Bacteroidota</taxon>
        <taxon>Cytophagia</taxon>
        <taxon>Cytophagales</taxon>
        <taxon>Spirosomataceae</taxon>
        <taxon>Fibrella</taxon>
    </lineage>
</organism>
<gene>
    <name evidence="2" type="ORF">FAES_1656</name>
</gene>
<dbReference type="AlphaFoldDB" id="I0K6B3"/>
<dbReference type="Proteomes" id="UP000011058">
    <property type="component" value="Chromosome"/>
</dbReference>
<keyword evidence="1" id="KW-0472">Membrane</keyword>
<protein>
    <submittedName>
        <fullName evidence="2">Uncharacterized protein</fullName>
    </submittedName>
</protein>
<name>I0K6B3_9BACT</name>
<feature type="transmembrane region" description="Helical" evidence="1">
    <location>
        <begin position="72"/>
        <end position="94"/>
    </location>
</feature>
<feature type="transmembrane region" description="Helical" evidence="1">
    <location>
        <begin position="40"/>
        <end position="60"/>
    </location>
</feature>
<keyword evidence="3" id="KW-1185">Reference proteome</keyword>
<reference evidence="2 3" key="1">
    <citation type="journal article" date="2012" name="J. Bacteriol.">
        <title>Genome Sequence of Fibrella aestuarina BUZ 2T, a Filamentous Marine Bacterium.</title>
        <authorList>
            <person name="Filippini M."/>
            <person name="Qi W."/>
            <person name="Blom J."/>
            <person name="Goesmann A."/>
            <person name="Smits T.H."/>
            <person name="Bagheri H.C."/>
        </authorList>
    </citation>
    <scope>NUCLEOTIDE SEQUENCE [LARGE SCALE GENOMIC DNA]</scope>
    <source>
        <strain evidence="3">BUZ 2T</strain>
    </source>
</reference>